<dbReference type="RefSeq" id="WP_189609156.1">
    <property type="nucleotide sequence ID" value="NZ_BMXR01000006.1"/>
</dbReference>
<dbReference type="SMART" id="SM00065">
    <property type="entry name" value="GAF"/>
    <property type="match status" value="1"/>
</dbReference>
<feature type="domain" description="PAS" evidence="2">
    <location>
        <begin position="191"/>
        <end position="264"/>
    </location>
</feature>
<evidence type="ECO:0000313" key="4">
    <source>
        <dbReference type="EMBL" id="GGX56759.1"/>
    </source>
</evidence>
<dbReference type="Pfam" id="PF13185">
    <property type="entry name" value="GAF_2"/>
    <property type="match status" value="1"/>
</dbReference>
<dbReference type="GO" id="GO:0003824">
    <property type="term" value="F:catalytic activity"/>
    <property type="evidence" value="ECO:0007669"/>
    <property type="project" value="UniProtKB-ARBA"/>
</dbReference>
<dbReference type="Gene3D" id="3.30.70.270">
    <property type="match status" value="1"/>
</dbReference>
<dbReference type="PANTHER" id="PTHR44757">
    <property type="entry name" value="DIGUANYLATE CYCLASE DGCP"/>
    <property type="match status" value="1"/>
</dbReference>
<sequence length="611" mass="68869">MNDISIELTSDQTPRLQELLEVQAKLASSDLGLDDLMQEVVLSVQRLTDAQGAIVELVEGDELVYRAACGNVADAVGTRLKVASSLSGLSVRSASVLRCMDTETDDRVDRTLTRKLNIRSMVVTPLFHGQKVIGVLKVSADEAHWFDDLDTHILQRMGDVIAAALSRRIEADARQQLYEDRALALEALSESEEQLQNIIASIPGVVYQQTIQADSQRRSVYLSPTAARFFGYEEVESLQSWEQTVPPADRELVDRTLKHAVETGLDWQFDHRVRLADNSTRWVRNRAQRARQNGDDVLYTGVLLDITREYKAKEAVEENERRFRALAEGSIQGIVVERIHENYRPLYVNEAAARMFGFDSAGDVMDLPSLAHLMPELTREAGDNQWVQLLHGEVSSVRDTVPVHRKDGGTMWIELLGTMVEWDGEPAFQMTLTDVTERQRMMDELRLMAATDELTGVLNRRQFQLVADQEMRRSKRHPLNLSVLAFDLDRFKAINDTYGHPGGDEVLKAFASLLQQELRDSDVVCRYGGEEFIALLINATAQRALEVAERIRERWASTRVPYNDDAISTTVSIGVTEIQTTDDQISDGIRRADVALYEAKNSGRDRVKLRD</sequence>
<dbReference type="Gene3D" id="3.30.450.40">
    <property type="match status" value="1"/>
</dbReference>
<dbReference type="InterPro" id="IPR035965">
    <property type="entry name" value="PAS-like_dom_sf"/>
</dbReference>
<protein>
    <recommendedName>
        <fullName evidence="6">PAS domain S-box-containing protein/diguanylate cyclase (GGDEF) domain-containing protein</fullName>
    </recommendedName>
</protein>
<name>A0A918KAG9_9GAMM</name>
<dbReference type="SMART" id="SM00267">
    <property type="entry name" value="GGDEF"/>
    <property type="match status" value="1"/>
</dbReference>
<accession>A0A918KAG9</accession>
<comment type="caution">
    <text evidence="4">The sequence shown here is derived from an EMBL/GenBank/DDBJ whole genome shotgun (WGS) entry which is preliminary data.</text>
</comment>
<dbReference type="Pfam" id="PF08447">
    <property type="entry name" value="PAS_3"/>
    <property type="match status" value="1"/>
</dbReference>
<dbReference type="InterPro" id="IPR001610">
    <property type="entry name" value="PAC"/>
</dbReference>
<dbReference type="Gene3D" id="3.30.450.20">
    <property type="entry name" value="PAS domain"/>
    <property type="match status" value="2"/>
</dbReference>
<dbReference type="FunFam" id="3.30.70.270:FF:000001">
    <property type="entry name" value="Diguanylate cyclase domain protein"/>
    <property type="match status" value="1"/>
</dbReference>
<dbReference type="Pfam" id="PF13188">
    <property type="entry name" value="PAS_8"/>
    <property type="match status" value="1"/>
</dbReference>
<dbReference type="InterPro" id="IPR043128">
    <property type="entry name" value="Rev_trsase/Diguanyl_cyclase"/>
</dbReference>
<dbReference type="CDD" id="cd00130">
    <property type="entry name" value="PAS"/>
    <property type="match status" value="1"/>
</dbReference>
<dbReference type="EMBL" id="BMXR01000006">
    <property type="protein sequence ID" value="GGX56759.1"/>
    <property type="molecule type" value="Genomic_DNA"/>
</dbReference>
<dbReference type="CDD" id="cd01949">
    <property type="entry name" value="GGDEF"/>
    <property type="match status" value="1"/>
</dbReference>
<dbReference type="InterPro" id="IPR052155">
    <property type="entry name" value="Biofilm_reg_signaling"/>
</dbReference>
<organism evidence="4 5">
    <name type="scientific">Saccharospirillum salsuginis</name>
    <dbReference type="NCBI Taxonomy" id="418750"/>
    <lineage>
        <taxon>Bacteria</taxon>
        <taxon>Pseudomonadati</taxon>
        <taxon>Pseudomonadota</taxon>
        <taxon>Gammaproteobacteria</taxon>
        <taxon>Oceanospirillales</taxon>
        <taxon>Saccharospirillaceae</taxon>
        <taxon>Saccharospirillum</taxon>
    </lineage>
</organism>
<dbReference type="SUPFAM" id="SSF55781">
    <property type="entry name" value="GAF domain-like"/>
    <property type="match status" value="1"/>
</dbReference>
<evidence type="ECO:0000256" key="1">
    <source>
        <dbReference type="ARBA" id="ARBA00001946"/>
    </source>
</evidence>
<dbReference type="Proteomes" id="UP000626148">
    <property type="component" value="Unassembled WGS sequence"/>
</dbReference>
<dbReference type="PANTHER" id="PTHR44757:SF2">
    <property type="entry name" value="BIOFILM ARCHITECTURE MAINTENANCE PROTEIN MBAA"/>
    <property type="match status" value="1"/>
</dbReference>
<dbReference type="SMART" id="SM00086">
    <property type="entry name" value="PAC"/>
    <property type="match status" value="2"/>
</dbReference>
<evidence type="ECO:0000259" key="2">
    <source>
        <dbReference type="PROSITE" id="PS50112"/>
    </source>
</evidence>
<dbReference type="AlphaFoldDB" id="A0A918KAG9"/>
<comment type="cofactor">
    <cofactor evidence="1">
        <name>Mg(2+)</name>
        <dbReference type="ChEBI" id="CHEBI:18420"/>
    </cofactor>
</comment>
<dbReference type="InterPro" id="IPR000160">
    <property type="entry name" value="GGDEF_dom"/>
</dbReference>
<dbReference type="NCBIfam" id="TIGR00229">
    <property type="entry name" value="sensory_box"/>
    <property type="match status" value="2"/>
</dbReference>
<dbReference type="InterPro" id="IPR029016">
    <property type="entry name" value="GAF-like_dom_sf"/>
</dbReference>
<dbReference type="NCBIfam" id="TIGR00254">
    <property type="entry name" value="GGDEF"/>
    <property type="match status" value="1"/>
</dbReference>
<gene>
    <name evidence="4" type="ORF">GCM10007392_25270</name>
</gene>
<dbReference type="SUPFAM" id="SSF55785">
    <property type="entry name" value="PYP-like sensor domain (PAS domain)"/>
    <property type="match status" value="2"/>
</dbReference>
<dbReference type="PROSITE" id="PS50887">
    <property type="entry name" value="GGDEF"/>
    <property type="match status" value="1"/>
</dbReference>
<proteinExistence type="predicted"/>
<dbReference type="InterPro" id="IPR003018">
    <property type="entry name" value="GAF"/>
</dbReference>
<keyword evidence="5" id="KW-1185">Reference proteome</keyword>
<feature type="domain" description="GGDEF" evidence="3">
    <location>
        <begin position="479"/>
        <end position="611"/>
    </location>
</feature>
<dbReference type="InterPro" id="IPR013655">
    <property type="entry name" value="PAS_fold_3"/>
</dbReference>
<evidence type="ECO:0000259" key="3">
    <source>
        <dbReference type="PROSITE" id="PS50887"/>
    </source>
</evidence>
<dbReference type="SUPFAM" id="SSF55073">
    <property type="entry name" value="Nucleotide cyclase"/>
    <property type="match status" value="1"/>
</dbReference>
<dbReference type="InterPro" id="IPR029787">
    <property type="entry name" value="Nucleotide_cyclase"/>
</dbReference>
<evidence type="ECO:0008006" key="6">
    <source>
        <dbReference type="Google" id="ProtNLM"/>
    </source>
</evidence>
<evidence type="ECO:0000313" key="5">
    <source>
        <dbReference type="Proteomes" id="UP000626148"/>
    </source>
</evidence>
<dbReference type="SMART" id="SM00091">
    <property type="entry name" value="PAS"/>
    <property type="match status" value="2"/>
</dbReference>
<dbReference type="InterPro" id="IPR000014">
    <property type="entry name" value="PAS"/>
</dbReference>
<dbReference type="Pfam" id="PF00990">
    <property type="entry name" value="GGDEF"/>
    <property type="match status" value="1"/>
</dbReference>
<dbReference type="PROSITE" id="PS50112">
    <property type="entry name" value="PAS"/>
    <property type="match status" value="1"/>
</dbReference>
<reference evidence="4" key="1">
    <citation type="journal article" date="2014" name="Int. J. Syst. Evol. Microbiol.">
        <title>Complete genome sequence of Corynebacterium casei LMG S-19264T (=DSM 44701T), isolated from a smear-ripened cheese.</title>
        <authorList>
            <consortium name="US DOE Joint Genome Institute (JGI-PGF)"/>
            <person name="Walter F."/>
            <person name="Albersmeier A."/>
            <person name="Kalinowski J."/>
            <person name="Ruckert C."/>
        </authorList>
    </citation>
    <scope>NUCLEOTIDE SEQUENCE</scope>
    <source>
        <strain evidence="4">KCTC 22169</strain>
    </source>
</reference>
<reference evidence="4" key="2">
    <citation type="submission" date="2020-09" db="EMBL/GenBank/DDBJ databases">
        <authorList>
            <person name="Sun Q."/>
            <person name="Kim S."/>
        </authorList>
    </citation>
    <scope>NUCLEOTIDE SEQUENCE</scope>
    <source>
        <strain evidence="4">KCTC 22169</strain>
    </source>
</reference>